<feature type="transmembrane region" description="Helical" evidence="9">
    <location>
        <begin position="46"/>
        <end position="69"/>
    </location>
</feature>
<dbReference type="InterPro" id="IPR001901">
    <property type="entry name" value="Translocase_SecE/Sec61-g"/>
</dbReference>
<dbReference type="PANTHER" id="PTHR33910:SF1">
    <property type="entry name" value="PROTEIN TRANSLOCASE SUBUNIT SECE"/>
    <property type="match status" value="1"/>
</dbReference>
<evidence type="ECO:0000313" key="10">
    <source>
        <dbReference type="EMBL" id="AXI03372.1"/>
    </source>
</evidence>
<keyword evidence="3 9" id="KW-1003">Cell membrane</keyword>
<dbReference type="GO" id="GO:0005886">
    <property type="term" value="C:plasma membrane"/>
    <property type="evidence" value="ECO:0007669"/>
    <property type="project" value="UniProtKB-UniRule"/>
</dbReference>
<dbReference type="OrthoDB" id="9806365at2"/>
<sequence>MNTDPQNQSTTDKSNVGKSINSSINNLGGALSPADVVKSRSAIDPIFWLLAIVLLIGATIVPQYLPAYWAPAASVWVRVGVIVGMVVVALVLLYTTSQGKGFVTLLKDSRVELGRISWPTKNDTLHTTWIVLVVVVVMAIILWLLDMFFGWAIKLIIG</sequence>
<comment type="subunit">
    <text evidence="9">Component of the Sec protein translocase complex. Heterotrimer consisting of SecY, SecE and SecG subunits. The heterotrimers can form oligomers, although 1 heterotrimer is thought to be able to translocate proteins. Interacts with the ribosome. Interacts with SecDF, and other proteins may be involved. Interacts with SecA.</text>
</comment>
<dbReference type="InterPro" id="IPR005807">
    <property type="entry name" value="SecE_bac"/>
</dbReference>
<evidence type="ECO:0000256" key="5">
    <source>
        <dbReference type="ARBA" id="ARBA00022927"/>
    </source>
</evidence>
<comment type="subcellular location">
    <subcellularLocation>
        <location evidence="1">Membrane</location>
    </subcellularLocation>
</comment>
<dbReference type="Gene3D" id="1.20.5.1030">
    <property type="entry name" value="Preprotein translocase secy subunit"/>
    <property type="match status" value="1"/>
</dbReference>
<evidence type="ECO:0000256" key="9">
    <source>
        <dbReference type="HAMAP-Rule" id="MF_00422"/>
    </source>
</evidence>
<keyword evidence="8 9" id="KW-0472">Membrane</keyword>
<keyword evidence="4 9" id="KW-0812">Transmembrane</keyword>
<dbReference type="AlphaFoldDB" id="A0A345P7W3"/>
<proteinExistence type="inferred from homology"/>
<keyword evidence="5 9" id="KW-0653">Protein transport</keyword>
<comment type="function">
    <text evidence="9">Essential subunit of the Sec protein translocation channel SecYEG. Clamps together the 2 halves of SecY. May contact the channel plug during translocation.</text>
</comment>
<evidence type="ECO:0000256" key="4">
    <source>
        <dbReference type="ARBA" id="ARBA00022692"/>
    </source>
</evidence>
<dbReference type="GO" id="GO:0006605">
    <property type="term" value="P:protein targeting"/>
    <property type="evidence" value="ECO:0007669"/>
    <property type="project" value="UniProtKB-UniRule"/>
</dbReference>
<dbReference type="InterPro" id="IPR038379">
    <property type="entry name" value="SecE_sf"/>
</dbReference>
<evidence type="ECO:0000256" key="2">
    <source>
        <dbReference type="ARBA" id="ARBA00022448"/>
    </source>
</evidence>
<gene>
    <name evidence="9" type="primary">secE</name>
    <name evidence="10" type="ORF">HYN46_11265</name>
</gene>
<dbReference type="Proteomes" id="UP000253940">
    <property type="component" value="Chromosome"/>
</dbReference>
<evidence type="ECO:0000256" key="3">
    <source>
        <dbReference type="ARBA" id="ARBA00022475"/>
    </source>
</evidence>
<protein>
    <recommendedName>
        <fullName evidence="9">Protein translocase subunit SecE</fullName>
    </recommendedName>
</protein>
<keyword evidence="11" id="KW-1185">Reference proteome</keyword>
<keyword evidence="7 9" id="KW-0811">Translocation</keyword>
<comment type="caution">
    <text evidence="9">Lacks conserved residue(s) required for the propagation of feature annotation.</text>
</comment>
<dbReference type="NCBIfam" id="TIGR00964">
    <property type="entry name" value="secE_bact"/>
    <property type="match status" value="1"/>
</dbReference>
<name>A0A345P7W3_9GAMM</name>
<evidence type="ECO:0000256" key="6">
    <source>
        <dbReference type="ARBA" id="ARBA00022989"/>
    </source>
</evidence>
<organism evidence="10 11">
    <name type="scientific">Aquirhabdus parva</name>
    <dbReference type="NCBI Taxonomy" id="2283318"/>
    <lineage>
        <taxon>Bacteria</taxon>
        <taxon>Pseudomonadati</taxon>
        <taxon>Pseudomonadota</taxon>
        <taxon>Gammaproteobacteria</taxon>
        <taxon>Moraxellales</taxon>
        <taxon>Moraxellaceae</taxon>
        <taxon>Aquirhabdus</taxon>
    </lineage>
</organism>
<keyword evidence="2 9" id="KW-0813">Transport</keyword>
<evidence type="ECO:0000313" key="11">
    <source>
        <dbReference type="Proteomes" id="UP000253940"/>
    </source>
</evidence>
<dbReference type="NCBIfam" id="NF004373">
    <property type="entry name" value="PRK05740.1-3"/>
    <property type="match status" value="1"/>
</dbReference>
<dbReference type="HAMAP" id="MF_00422">
    <property type="entry name" value="SecE"/>
    <property type="match status" value="1"/>
</dbReference>
<evidence type="ECO:0000256" key="1">
    <source>
        <dbReference type="ARBA" id="ARBA00004370"/>
    </source>
</evidence>
<dbReference type="Pfam" id="PF00584">
    <property type="entry name" value="SecE"/>
    <property type="match status" value="1"/>
</dbReference>
<comment type="similarity">
    <text evidence="9">Belongs to the SecE/SEC61-gamma family.</text>
</comment>
<dbReference type="GO" id="GO:0009306">
    <property type="term" value="P:protein secretion"/>
    <property type="evidence" value="ECO:0007669"/>
    <property type="project" value="UniProtKB-UniRule"/>
</dbReference>
<dbReference type="EMBL" id="CP031222">
    <property type="protein sequence ID" value="AXI03372.1"/>
    <property type="molecule type" value="Genomic_DNA"/>
</dbReference>
<dbReference type="GO" id="GO:0065002">
    <property type="term" value="P:intracellular protein transmembrane transport"/>
    <property type="evidence" value="ECO:0007669"/>
    <property type="project" value="UniProtKB-UniRule"/>
</dbReference>
<evidence type="ECO:0000256" key="8">
    <source>
        <dbReference type="ARBA" id="ARBA00023136"/>
    </source>
</evidence>
<accession>A0A345P7W3</accession>
<dbReference type="KEGG" id="mbah:HYN46_11265"/>
<dbReference type="PANTHER" id="PTHR33910">
    <property type="entry name" value="PROTEIN TRANSLOCASE SUBUNIT SECE"/>
    <property type="match status" value="1"/>
</dbReference>
<dbReference type="RefSeq" id="WP_114899481.1">
    <property type="nucleotide sequence ID" value="NZ_CP031222.1"/>
</dbReference>
<reference evidence="10 11" key="1">
    <citation type="submission" date="2018-07" db="EMBL/GenBank/DDBJ databases">
        <title>Genome sequencing of Moraxellaceae gen. HYN0046.</title>
        <authorList>
            <person name="Kim M."/>
            <person name="Yi H."/>
        </authorList>
    </citation>
    <scope>NUCLEOTIDE SEQUENCE [LARGE SCALE GENOMIC DNA]</scope>
    <source>
        <strain evidence="10 11">HYN0046</strain>
    </source>
</reference>
<dbReference type="GO" id="GO:0008320">
    <property type="term" value="F:protein transmembrane transporter activity"/>
    <property type="evidence" value="ECO:0007669"/>
    <property type="project" value="UniProtKB-UniRule"/>
</dbReference>
<evidence type="ECO:0000256" key="7">
    <source>
        <dbReference type="ARBA" id="ARBA00023010"/>
    </source>
</evidence>
<feature type="transmembrane region" description="Helical" evidence="9">
    <location>
        <begin position="75"/>
        <end position="94"/>
    </location>
</feature>
<feature type="transmembrane region" description="Helical" evidence="9">
    <location>
        <begin position="129"/>
        <end position="153"/>
    </location>
</feature>
<dbReference type="PRINTS" id="PR01650">
    <property type="entry name" value="SECETRNLCASE"/>
</dbReference>
<dbReference type="GO" id="GO:0043952">
    <property type="term" value="P:protein transport by the Sec complex"/>
    <property type="evidence" value="ECO:0007669"/>
    <property type="project" value="UniProtKB-UniRule"/>
</dbReference>
<keyword evidence="6 9" id="KW-1133">Transmembrane helix</keyword>